<evidence type="ECO:0000313" key="4">
    <source>
        <dbReference type="EnsemblFungi" id="MAPG_04517T0"/>
    </source>
</evidence>
<feature type="transmembrane region" description="Helical" evidence="1">
    <location>
        <begin position="20"/>
        <end position="43"/>
    </location>
</feature>
<keyword evidence="1" id="KW-0812">Transmembrane</keyword>
<reference evidence="3" key="1">
    <citation type="submission" date="2010-05" db="EMBL/GenBank/DDBJ databases">
        <title>The Genome Sequence of Magnaporthe poae strain ATCC 64411.</title>
        <authorList>
            <consortium name="The Broad Institute Genome Sequencing Platform"/>
            <consortium name="Broad Institute Genome Sequencing Center for Infectious Disease"/>
            <person name="Ma L.-J."/>
            <person name="Dead R."/>
            <person name="Young S."/>
            <person name="Zeng Q."/>
            <person name="Koehrsen M."/>
            <person name="Alvarado L."/>
            <person name="Berlin A."/>
            <person name="Chapman S.B."/>
            <person name="Chen Z."/>
            <person name="Freedman E."/>
            <person name="Gellesch M."/>
            <person name="Goldberg J."/>
            <person name="Griggs A."/>
            <person name="Gujja S."/>
            <person name="Heilman E.R."/>
            <person name="Heiman D."/>
            <person name="Hepburn T."/>
            <person name="Howarth C."/>
            <person name="Jen D."/>
            <person name="Larson L."/>
            <person name="Mehta T."/>
            <person name="Neiman D."/>
            <person name="Pearson M."/>
            <person name="Roberts A."/>
            <person name="Saif S."/>
            <person name="Shea T."/>
            <person name="Shenoy N."/>
            <person name="Sisk P."/>
            <person name="Stolte C."/>
            <person name="Sykes S."/>
            <person name="Walk T."/>
            <person name="White J."/>
            <person name="Yandava C."/>
            <person name="Haas B."/>
            <person name="Nusbaum C."/>
            <person name="Birren B."/>
        </authorList>
    </citation>
    <scope>NUCLEOTIDE SEQUENCE</scope>
    <source>
        <strain evidence="3">ATCC 64411</strain>
    </source>
</reference>
<reference evidence="4" key="4">
    <citation type="journal article" date="2015" name="G3 (Bethesda)">
        <title>Genome sequences of three phytopathogenic species of the Magnaporthaceae family of fungi.</title>
        <authorList>
            <person name="Okagaki L.H."/>
            <person name="Nunes C.C."/>
            <person name="Sailsbery J."/>
            <person name="Clay B."/>
            <person name="Brown D."/>
            <person name="John T."/>
            <person name="Oh Y."/>
            <person name="Young N."/>
            <person name="Fitzgerald M."/>
            <person name="Haas B.J."/>
            <person name="Zeng Q."/>
            <person name="Young S."/>
            <person name="Adiconis X."/>
            <person name="Fan L."/>
            <person name="Levin J.Z."/>
            <person name="Mitchell T.K."/>
            <person name="Okubara P.A."/>
            <person name="Farman M.L."/>
            <person name="Kohn L.M."/>
            <person name="Birren B."/>
            <person name="Ma L.-J."/>
            <person name="Dean R.A."/>
        </authorList>
    </citation>
    <scope>NUCLEOTIDE SEQUENCE</scope>
    <source>
        <strain evidence="4">ATCC 64411 / 73-15</strain>
    </source>
</reference>
<protein>
    <recommendedName>
        <fullName evidence="2">Heterokaryon incompatibility domain-containing protein</fullName>
    </recommendedName>
</protein>
<organism evidence="4 5">
    <name type="scientific">Magnaporthiopsis poae (strain ATCC 64411 / 73-15)</name>
    <name type="common">Kentucky bluegrass fungus</name>
    <name type="synonym">Magnaporthe poae</name>
    <dbReference type="NCBI Taxonomy" id="644358"/>
    <lineage>
        <taxon>Eukaryota</taxon>
        <taxon>Fungi</taxon>
        <taxon>Dikarya</taxon>
        <taxon>Ascomycota</taxon>
        <taxon>Pezizomycotina</taxon>
        <taxon>Sordariomycetes</taxon>
        <taxon>Sordariomycetidae</taxon>
        <taxon>Magnaporthales</taxon>
        <taxon>Magnaporthaceae</taxon>
        <taxon>Magnaporthiopsis</taxon>
    </lineage>
</organism>
<dbReference type="EnsemblFungi" id="MAPG_04517T0">
    <property type="protein sequence ID" value="MAPG_04517T0"/>
    <property type="gene ID" value="MAPG_04517"/>
</dbReference>
<keyword evidence="1" id="KW-1133">Transmembrane helix</keyword>
<evidence type="ECO:0000313" key="3">
    <source>
        <dbReference type="EMBL" id="KLU85494.1"/>
    </source>
</evidence>
<evidence type="ECO:0000256" key="1">
    <source>
        <dbReference type="SAM" id="Phobius"/>
    </source>
</evidence>
<dbReference type="EMBL" id="GL876968">
    <property type="protein sequence ID" value="KLU85494.1"/>
    <property type="molecule type" value="Genomic_DNA"/>
</dbReference>
<dbReference type="eggNOG" id="ENOG502QTW7">
    <property type="taxonomic scope" value="Eukaryota"/>
</dbReference>
<dbReference type="PANTHER" id="PTHR24148:SF73">
    <property type="entry name" value="HET DOMAIN PROTEIN (AFU_ORTHOLOGUE AFUA_8G01020)"/>
    <property type="match status" value="1"/>
</dbReference>
<reference evidence="4" key="5">
    <citation type="submission" date="2015-06" db="UniProtKB">
        <authorList>
            <consortium name="EnsemblFungi"/>
        </authorList>
    </citation>
    <scope>IDENTIFICATION</scope>
    <source>
        <strain evidence="4">ATCC 64411</strain>
    </source>
</reference>
<keyword evidence="5" id="KW-1185">Reference proteome</keyword>
<dbReference type="Pfam" id="PF06985">
    <property type="entry name" value="HET"/>
    <property type="match status" value="1"/>
</dbReference>
<name>A0A0C4DWY3_MAGP6</name>
<dbReference type="OMA" id="CHATEPK"/>
<gene>
    <name evidence="3" type="ORF">MAPG_04517</name>
</gene>
<dbReference type="InterPro" id="IPR052895">
    <property type="entry name" value="HetReg/Transcr_Mod"/>
</dbReference>
<dbReference type="VEuPathDB" id="FungiDB:MAPG_04517"/>
<dbReference type="InterPro" id="IPR010730">
    <property type="entry name" value="HET"/>
</dbReference>
<dbReference type="EMBL" id="ADBL01001063">
    <property type="status" value="NOT_ANNOTATED_CDS"/>
    <property type="molecule type" value="Genomic_DNA"/>
</dbReference>
<evidence type="ECO:0000313" key="5">
    <source>
        <dbReference type="Proteomes" id="UP000011715"/>
    </source>
</evidence>
<dbReference type="Pfam" id="PF26639">
    <property type="entry name" value="Het-6_barrel"/>
    <property type="match status" value="1"/>
</dbReference>
<accession>A0A0C4DWY3</accession>
<reference evidence="3" key="3">
    <citation type="submission" date="2011-03" db="EMBL/GenBank/DDBJ databases">
        <title>Annotation of Magnaporthe poae ATCC 64411.</title>
        <authorList>
            <person name="Ma L.-J."/>
            <person name="Dead R."/>
            <person name="Young S.K."/>
            <person name="Zeng Q."/>
            <person name="Gargeya S."/>
            <person name="Fitzgerald M."/>
            <person name="Haas B."/>
            <person name="Abouelleil A."/>
            <person name="Alvarado L."/>
            <person name="Arachchi H.M."/>
            <person name="Berlin A."/>
            <person name="Brown A."/>
            <person name="Chapman S.B."/>
            <person name="Chen Z."/>
            <person name="Dunbar C."/>
            <person name="Freedman E."/>
            <person name="Gearin G."/>
            <person name="Gellesch M."/>
            <person name="Goldberg J."/>
            <person name="Griggs A."/>
            <person name="Gujja S."/>
            <person name="Heiman D."/>
            <person name="Howarth C."/>
            <person name="Larson L."/>
            <person name="Lui A."/>
            <person name="MacDonald P.J.P."/>
            <person name="Mehta T."/>
            <person name="Montmayeur A."/>
            <person name="Murphy C."/>
            <person name="Neiman D."/>
            <person name="Pearson M."/>
            <person name="Priest M."/>
            <person name="Roberts A."/>
            <person name="Saif S."/>
            <person name="Shea T."/>
            <person name="Shenoy N."/>
            <person name="Sisk P."/>
            <person name="Stolte C."/>
            <person name="Sykes S."/>
            <person name="Yandava C."/>
            <person name="Wortman J."/>
            <person name="Nusbaum C."/>
            <person name="Birren B."/>
        </authorList>
    </citation>
    <scope>NUCLEOTIDE SEQUENCE</scope>
    <source>
        <strain evidence="3">ATCC 64411</strain>
    </source>
</reference>
<feature type="domain" description="Heterokaryon incompatibility" evidence="2">
    <location>
        <begin position="130"/>
        <end position="275"/>
    </location>
</feature>
<dbReference type="AlphaFoldDB" id="A0A0C4DWY3"/>
<dbReference type="Proteomes" id="UP000011715">
    <property type="component" value="Unassembled WGS sequence"/>
</dbReference>
<feature type="transmembrane region" description="Helical" evidence="1">
    <location>
        <begin position="204"/>
        <end position="228"/>
    </location>
</feature>
<dbReference type="OrthoDB" id="2157530at2759"/>
<dbReference type="PANTHER" id="PTHR24148">
    <property type="entry name" value="ANKYRIN REPEAT DOMAIN-CONTAINING PROTEIN 39 HOMOLOG-RELATED"/>
    <property type="match status" value="1"/>
</dbReference>
<keyword evidence="1" id="KW-0472">Membrane</keyword>
<reference evidence="5" key="2">
    <citation type="submission" date="2010-05" db="EMBL/GenBank/DDBJ databases">
        <title>The genome sequence of Magnaporthe poae strain ATCC 64411.</title>
        <authorList>
            <person name="Ma L.-J."/>
            <person name="Dead R."/>
            <person name="Young S."/>
            <person name="Zeng Q."/>
            <person name="Koehrsen M."/>
            <person name="Alvarado L."/>
            <person name="Berlin A."/>
            <person name="Chapman S.B."/>
            <person name="Chen Z."/>
            <person name="Freedman E."/>
            <person name="Gellesch M."/>
            <person name="Goldberg J."/>
            <person name="Griggs A."/>
            <person name="Gujja S."/>
            <person name="Heilman E.R."/>
            <person name="Heiman D."/>
            <person name="Hepburn T."/>
            <person name="Howarth C."/>
            <person name="Jen D."/>
            <person name="Larson L."/>
            <person name="Mehta T."/>
            <person name="Neiman D."/>
            <person name="Pearson M."/>
            <person name="Roberts A."/>
            <person name="Saif S."/>
            <person name="Shea T."/>
            <person name="Shenoy N."/>
            <person name="Sisk P."/>
            <person name="Stolte C."/>
            <person name="Sykes S."/>
            <person name="Walk T."/>
            <person name="White J."/>
            <person name="Yandava C."/>
            <person name="Haas B."/>
            <person name="Nusbaum C."/>
            <person name="Birren B."/>
        </authorList>
    </citation>
    <scope>NUCLEOTIDE SEQUENCE [LARGE SCALE GENOMIC DNA]</scope>
    <source>
        <strain evidence="5">ATCC 64411 / 73-15</strain>
    </source>
</reference>
<sequence length="729" mass="83666">MAGDPMENASYQLLVGGLRLLAWCLGLLLPVLNGVYTAILVLYRATYNIAYQLSFRWNRDSAAGEPMDDYLPRAKQHLSQEAYTYVPLPSERHIRILQLKQPSVLGLRDSVIECDLIPVPLDKPSLTASYRAISYSWDGQRFDRYILCGGRKLAITKNCEDILRHMLKRARLFIWIDAICIDQGSLKEKAIQVPLMTEIYGRAYLVNVWLGLPAEGTGLVFSYVWLFWCCLWFPDPARTWLTRRLHGIIAARGHTPYFLEVLHRSWWRRVWTIQESILAPDASWSSMCPLLVNCGRFEMPMDSLAISLLQFSSFHKIYQEDTYIYNYATWAYLVTSHLDRRAFSRSEHPLDLLLFRCRACHATEPKDRIYGLYGVLERRGIRLSEVDYTKTKEQIYLEFTREACQATNSLSLLNLVAGSSNNANTATSATASATIPRQPSWVPDYGGPFRMGDNWARSGLRASSGSVPDFHFSSDGRVLRTVGVLVDTIKEKTKHTIWQPSEDPVLVEDGDLVNLEWGFGETVRAYREWNALVEEHLDSLWATYGGPSCEGVVLALEKVLTLRQQTCYPKSAMFSWMHLVDKRKDRRHVFTEANWRLERRKDFKEHRLNLWFRMMMARRQDEKESYEEEWQTLCALKMCPKTSALNHAIWMHNAGRLLFVTKRGFLGSANTSIREGDAIFLLSGVDRPMILRPQGKDPNSWTILGPAYIDGVMEGQLWDSGNLQPVSIV</sequence>
<evidence type="ECO:0000259" key="2">
    <source>
        <dbReference type="Pfam" id="PF06985"/>
    </source>
</evidence>
<proteinExistence type="predicted"/>
<dbReference type="STRING" id="644358.A0A0C4DWY3"/>